<evidence type="ECO:0000259" key="2">
    <source>
        <dbReference type="PROSITE" id="PS50943"/>
    </source>
</evidence>
<dbReference type="PANTHER" id="PTHR46797:SF10">
    <property type="entry name" value="BLR1115 PROTEIN"/>
    <property type="match status" value="1"/>
</dbReference>
<dbReference type="CDD" id="cd00093">
    <property type="entry name" value="HTH_XRE"/>
    <property type="match status" value="1"/>
</dbReference>
<evidence type="ECO:0000256" key="1">
    <source>
        <dbReference type="ARBA" id="ARBA00023125"/>
    </source>
</evidence>
<dbReference type="Gene3D" id="1.10.260.40">
    <property type="entry name" value="lambda repressor-like DNA-binding domains"/>
    <property type="match status" value="1"/>
</dbReference>
<dbReference type="AlphaFoldDB" id="A0A6J5FGV8"/>
<proteinExistence type="predicted"/>
<dbReference type="PROSITE" id="PS50943">
    <property type="entry name" value="HTH_CROC1"/>
    <property type="match status" value="1"/>
</dbReference>
<accession>A0A6J5FGV8</accession>
<dbReference type="InterPro" id="IPR011051">
    <property type="entry name" value="RmlC_Cupin_sf"/>
</dbReference>
<dbReference type="CDD" id="cd02209">
    <property type="entry name" value="cupin_XRE_C"/>
    <property type="match status" value="1"/>
</dbReference>
<evidence type="ECO:0000313" key="3">
    <source>
        <dbReference type="EMBL" id="CAB3777628.1"/>
    </source>
</evidence>
<sequence length="192" mass="20789">MDQVYTIIDNIDQRIGARIRGEREGRGWSLTDLAAKSGVSRAMIHKIERGESSPTASLLAKLAGAFGMSMSALLALAELEEGRLLRAADQPLWVDPQSGYVRRHVSPKSAAPLNLVEIDLPPGAEIPMPASAYLQTRQLIWVLAGNLVFVEAGERHELGAGDCLDLGPPGDCVFKNESAHKCRYAVIVFQKG</sequence>
<organism evidence="3 4">
    <name type="scientific">Paraburkholderia caffeinitolerans</name>
    <dbReference type="NCBI Taxonomy" id="1723730"/>
    <lineage>
        <taxon>Bacteria</taxon>
        <taxon>Pseudomonadati</taxon>
        <taxon>Pseudomonadota</taxon>
        <taxon>Betaproteobacteria</taxon>
        <taxon>Burkholderiales</taxon>
        <taxon>Burkholderiaceae</taxon>
        <taxon>Paraburkholderia</taxon>
    </lineage>
</organism>
<feature type="domain" description="HTH cro/C1-type" evidence="2">
    <location>
        <begin position="19"/>
        <end position="73"/>
    </location>
</feature>
<dbReference type="SMART" id="SM00530">
    <property type="entry name" value="HTH_XRE"/>
    <property type="match status" value="1"/>
</dbReference>
<dbReference type="GO" id="GO:0003700">
    <property type="term" value="F:DNA-binding transcription factor activity"/>
    <property type="evidence" value="ECO:0007669"/>
    <property type="project" value="TreeGrafter"/>
</dbReference>
<keyword evidence="4" id="KW-1185">Reference proteome</keyword>
<dbReference type="GO" id="GO:0003677">
    <property type="term" value="F:DNA binding"/>
    <property type="evidence" value="ECO:0007669"/>
    <property type="project" value="UniProtKB-KW"/>
</dbReference>
<evidence type="ECO:0000313" key="4">
    <source>
        <dbReference type="Proteomes" id="UP000494119"/>
    </source>
</evidence>
<dbReference type="Gene3D" id="2.60.120.10">
    <property type="entry name" value="Jelly Rolls"/>
    <property type="match status" value="1"/>
</dbReference>
<dbReference type="PANTHER" id="PTHR46797">
    <property type="entry name" value="HTH-TYPE TRANSCRIPTIONAL REGULATOR"/>
    <property type="match status" value="1"/>
</dbReference>
<keyword evidence="1" id="KW-0238">DNA-binding</keyword>
<dbReference type="SUPFAM" id="SSF51182">
    <property type="entry name" value="RmlC-like cupins"/>
    <property type="match status" value="1"/>
</dbReference>
<gene>
    <name evidence="3" type="ORF">LMG28688_00400</name>
</gene>
<dbReference type="SUPFAM" id="SSF47413">
    <property type="entry name" value="lambda repressor-like DNA-binding domains"/>
    <property type="match status" value="1"/>
</dbReference>
<dbReference type="Pfam" id="PF01381">
    <property type="entry name" value="HTH_3"/>
    <property type="match status" value="1"/>
</dbReference>
<dbReference type="InterPro" id="IPR010982">
    <property type="entry name" value="Lambda_DNA-bd_dom_sf"/>
</dbReference>
<dbReference type="GO" id="GO:0005829">
    <property type="term" value="C:cytosol"/>
    <property type="evidence" value="ECO:0007669"/>
    <property type="project" value="TreeGrafter"/>
</dbReference>
<dbReference type="Proteomes" id="UP000494119">
    <property type="component" value="Unassembled WGS sequence"/>
</dbReference>
<dbReference type="InterPro" id="IPR001387">
    <property type="entry name" value="Cro/C1-type_HTH"/>
</dbReference>
<dbReference type="InterPro" id="IPR050807">
    <property type="entry name" value="TransReg_Diox_bact_type"/>
</dbReference>
<reference evidence="3 4" key="1">
    <citation type="submission" date="2020-04" db="EMBL/GenBank/DDBJ databases">
        <authorList>
            <person name="De Canck E."/>
        </authorList>
    </citation>
    <scope>NUCLEOTIDE SEQUENCE [LARGE SCALE GENOMIC DNA]</scope>
    <source>
        <strain evidence="3 4">LMG 28688</strain>
    </source>
</reference>
<protein>
    <recommendedName>
        <fullName evidence="2">HTH cro/C1-type domain-containing protein</fullName>
    </recommendedName>
</protein>
<dbReference type="EMBL" id="CADIKL010000002">
    <property type="protein sequence ID" value="CAB3777628.1"/>
    <property type="molecule type" value="Genomic_DNA"/>
</dbReference>
<name>A0A6J5FGV8_9BURK</name>
<dbReference type="InterPro" id="IPR014710">
    <property type="entry name" value="RmlC-like_jellyroll"/>
</dbReference>